<keyword evidence="1" id="KW-0732">Signal</keyword>
<dbReference type="RefSeq" id="WP_368374957.1">
    <property type="nucleotide sequence ID" value="NZ_JBFRYB010000001.1"/>
</dbReference>
<sequence>MKNIETSACAKSCKSQVAPLLMCALLASFSCYNYADVTLTAFNDGDIVVLTHADVKTGELNLSNLRAIFSIRKRSWDNKIPIKVYVLPDKSEIHQKFCKTILKVYPYVLREQWDRLIFSGTGIPPTTVDSEDELREMVDATPGAIGYAIINSPALASNLEIRSPTVSVIESAGSAQ</sequence>
<dbReference type="PROSITE" id="PS51257">
    <property type="entry name" value="PROKAR_LIPOPROTEIN"/>
    <property type="match status" value="1"/>
</dbReference>
<comment type="caution">
    <text evidence="2">The sequence shown here is derived from an EMBL/GenBank/DDBJ whole genome shotgun (WGS) entry which is preliminary data.</text>
</comment>
<reference evidence="2 3" key="1">
    <citation type="journal article" date="2011" name="Int. J. Syst. Evol. Microbiol.">
        <title>Zhongshania antarctica gen. nov., sp. nov. and Zhongshania guokunii sp. nov., gammaproteobacteria respectively isolated from coastal attached (fast) ice and surface seawater of the Antarctic.</title>
        <authorList>
            <person name="Li H.J."/>
            <person name="Zhang X.Y."/>
            <person name="Chen C.X."/>
            <person name="Zhang Y.J."/>
            <person name="Gao Z.M."/>
            <person name="Yu Y."/>
            <person name="Chen X.L."/>
            <person name="Chen B."/>
            <person name="Zhang Y.Z."/>
        </authorList>
    </citation>
    <scope>NUCLEOTIDE SEQUENCE [LARGE SCALE GENOMIC DNA]</scope>
    <source>
        <strain evidence="2 3">R06B22</strain>
    </source>
</reference>
<evidence type="ECO:0000313" key="2">
    <source>
        <dbReference type="EMBL" id="MEX1664839.1"/>
    </source>
</evidence>
<evidence type="ECO:0000313" key="3">
    <source>
        <dbReference type="Proteomes" id="UP001557484"/>
    </source>
</evidence>
<accession>A0ABV3TVN3</accession>
<dbReference type="Gene3D" id="3.40.190.10">
    <property type="entry name" value="Periplasmic binding protein-like II"/>
    <property type="match status" value="1"/>
</dbReference>
<evidence type="ECO:0000256" key="1">
    <source>
        <dbReference type="SAM" id="SignalP"/>
    </source>
</evidence>
<dbReference type="EMBL" id="JBFRYB010000001">
    <property type="protein sequence ID" value="MEX1664839.1"/>
    <property type="molecule type" value="Genomic_DNA"/>
</dbReference>
<dbReference type="Proteomes" id="UP001557484">
    <property type="component" value="Unassembled WGS sequence"/>
</dbReference>
<proteinExistence type="predicted"/>
<name>A0ABV3TVN3_9GAMM</name>
<feature type="signal peptide" evidence="1">
    <location>
        <begin position="1"/>
        <end position="35"/>
    </location>
</feature>
<keyword evidence="3" id="KW-1185">Reference proteome</keyword>
<feature type="chain" id="PRO_5047262256" evidence="1">
    <location>
        <begin position="36"/>
        <end position="176"/>
    </location>
</feature>
<dbReference type="SUPFAM" id="SSF53850">
    <property type="entry name" value="Periplasmic binding protein-like II"/>
    <property type="match status" value="1"/>
</dbReference>
<protein>
    <submittedName>
        <fullName evidence="2">Uncharacterized protein</fullName>
    </submittedName>
</protein>
<gene>
    <name evidence="2" type="ORF">AB4875_05020</name>
</gene>
<organism evidence="2 3">
    <name type="scientific">Zhongshania arctica</name>
    <dbReference type="NCBI Taxonomy" id="3238302"/>
    <lineage>
        <taxon>Bacteria</taxon>
        <taxon>Pseudomonadati</taxon>
        <taxon>Pseudomonadota</taxon>
        <taxon>Gammaproteobacteria</taxon>
        <taxon>Cellvibrionales</taxon>
        <taxon>Spongiibacteraceae</taxon>
        <taxon>Zhongshania</taxon>
    </lineage>
</organism>